<reference evidence="12 13" key="1">
    <citation type="submission" date="2018-06" db="EMBL/GenBank/DDBJ databases">
        <authorList>
            <consortium name="Pathogen Informatics"/>
            <person name="Doyle S."/>
        </authorList>
    </citation>
    <scope>NUCLEOTIDE SEQUENCE [LARGE SCALE GENOMIC DNA]</scope>
    <source>
        <strain evidence="12 13">NCTC13645</strain>
    </source>
</reference>
<evidence type="ECO:0000259" key="11">
    <source>
        <dbReference type="Pfam" id="PF01336"/>
    </source>
</evidence>
<dbReference type="GO" id="GO:0140096">
    <property type="term" value="F:catalytic activity, acting on a protein"/>
    <property type="evidence" value="ECO:0007669"/>
    <property type="project" value="UniProtKB-ARBA"/>
</dbReference>
<dbReference type="EC" id="6.1.1.6" evidence="2"/>
<dbReference type="InterPro" id="IPR012340">
    <property type="entry name" value="NA-bd_OB-fold"/>
</dbReference>
<dbReference type="GO" id="GO:0046872">
    <property type="term" value="F:metal ion binding"/>
    <property type="evidence" value="ECO:0007669"/>
    <property type="project" value="UniProtKB-KW"/>
</dbReference>
<dbReference type="EMBL" id="UHIV01000009">
    <property type="protein sequence ID" value="SUP61575.1"/>
    <property type="molecule type" value="Genomic_DNA"/>
</dbReference>
<dbReference type="GO" id="GO:0005829">
    <property type="term" value="C:cytosol"/>
    <property type="evidence" value="ECO:0007669"/>
    <property type="project" value="TreeGrafter"/>
</dbReference>
<dbReference type="CDD" id="cd04322">
    <property type="entry name" value="LysRS_N"/>
    <property type="match status" value="1"/>
</dbReference>
<feature type="compositionally biased region" description="Polar residues" evidence="10">
    <location>
        <begin position="1"/>
        <end position="14"/>
    </location>
</feature>
<keyword evidence="8" id="KW-0030">Aminoacyl-tRNA synthetase</keyword>
<feature type="region of interest" description="Disordered" evidence="10">
    <location>
        <begin position="1"/>
        <end position="21"/>
    </location>
</feature>
<gene>
    <name evidence="12" type="primary">lysS_4</name>
    <name evidence="12" type="ORF">NCTC13645_02742</name>
</gene>
<feature type="domain" description="OB" evidence="11">
    <location>
        <begin position="62"/>
        <end position="138"/>
    </location>
</feature>
<dbReference type="InterPro" id="IPR044136">
    <property type="entry name" value="Lys-tRNA-ligase_II_N"/>
</dbReference>
<evidence type="ECO:0000256" key="3">
    <source>
        <dbReference type="ARBA" id="ARBA00022598"/>
    </source>
</evidence>
<dbReference type="STRING" id="1629.IV50_GL001456"/>
<keyword evidence="7" id="KW-0648">Protein biosynthesis</keyword>
<comment type="similarity">
    <text evidence="1">Belongs to the class-II aminoacyl-tRNA synthetase family.</text>
</comment>
<proteinExistence type="inferred from homology"/>
<dbReference type="Proteomes" id="UP000254621">
    <property type="component" value="Unassembled WGS sequence"/>
</dbReference>
<dbReference type="GO" id="GO:0006430">
    <property type="term" value="P:lysyl-tRNA aminoacylation"/>
    <property type="evidence" value="ECO:0007669"/>
    <property type="project" value="TreeGrafter"/>
</dbReference>
<evidence type="ECO:0000256" key="2">
    <source>
        <dbReference type="ARBA" id="ARBA00013166"/>
    </source>
</evidence>
<dbReference type="InterPro" id="IPR004365">
    <property type="entry name" value="NA-bd_OB_tRNA"/>
</dbReference>
<dbReference type="PANTHER" id="PTHR42918">
    <property type="entry name" value="LYSYL-TRNA SYNTHETASE"/>
    <property type="match status" value="1"/>
</dbReference>
<dbReference type="InterPro" id="IPR045864">
    <property type="entry name" value="aa-tRNA-synth_II/BPL/LPL"/>
</dbReference>
<keyword evidence="4" id="KW-0479">Metal-binding</keyword>
<evidence type="ECO:0000313" key="13">
    <source>
        <dbReference type="Proteomes" id="UP000254621"/>
    </source>
</evidence>
<keyword evidence="6" id="KW-0067">ATP-binding</keyword>
<dbReference type="Pfam" id="PF01336">
    <property type="entry name" value="tRNA_anti-codon"/>
    <property type="match status" value="1"/>
</dbReference>
<name>A0A380P905_WEIVI</name>
<dbReference type="GO" id="GO:0000049">
    <property type="term" value="F:tRNA binding"/>
    <property type="evidence" value="ECO:0007669"/>
    <property type="project" value="TreeGrafter"/>
</dbReference>
<evidence type="ECO:0000256" key="6">
    <source>
        <dbReference type="ARBA" id="ARBA00022840"/>
    </source>
</evidence>
<evidence type="ECO:0000256" key="7">
    <source>
        <dbReference type="ARBA" id="ARBA00022917"/>
    </source>
</evidence>
<sequence length="190" mass="22144">MADQQESLNDQMISRRQKADEMREAGIDPFGHRYDRTHTAEQLHELYDDVSTEELEAGHHEVKIAGRMMTKRRSGKITFADIKDRTGRIQVFVQKPVVGEDVYEWFKKSDLGDILGFKGTVMKTRAGELSINVEEITHLSKALRPLPDKYHGLTDVETKYRQRYLDLIANDDTYDRFYKRSQSSRQFVIT</sequence>
<evidence type="ECO:0000256" key="10">
    <source>
        <dbReference type="SAM" id="MobiDB-lite"/>
    </source>
</evidence>
<dbReference type="AlphaFoldDB" id="A0A380P905"/>
<keyword evidence="5" id="KW-0547">Nucleotide-binding</keyword>
<evidence type="ECO:0000256" key="5">
    <source>
        <dbReference type="ARBA" id="ARBA00022741"/>
    </source>
</evidence>
<evidence type="ECO:0000256" key="8">
    <source>
        <dbReference type="ARBA" id="ARBA00023146"/>
    </source>
</evidence>
<keyword evidence="3 12" id="KW-0436">Ligase</keyword>
<evidence type="ECO:0000256" key="4">
    <source>
        <dbReference type="ARBA" id="ARBA00022723"/>
    </source>
</evidence>
<evidence type="ECO:0000313" key="12">
    <source>
        <dbReference type="EMBL" id="SUP61575.1"/>
    </source>
</evidence>
<evidence type="ECO:0000256" key="9">
    <source>
        <dbReference type="ARBA" id="ARBA00048573"/>
    </source>
</evidence>
<evidence type="ECO:0000256" key="1">
    <source>
        <dbReference type="ARBA" id="ARBA00008226"/>
    </source>
</evidence>
<dbReference type="PANTHER" id="PTHR42918:SF15">
    <property type="entry name" value="LYSINE--TRNA LIGASE, CHLOROPLASTIC_MITOCHONDRIAL"/>
    <property type="match status" value="1"/>
</dbReference>
<dbReference type="GO" id="GO:0005524">
    <property type="term" value="F:ATP binding"/>
    <property type="evidence" value="ECO:0007669"/>
    <property type="project" value="UniProtKB-KW"/>
</dbReference>
<accession>A0A380P905</accession>
<dbReference type="Gene3D" id="3.30.930.10">
    <property type="entry name" value="Bira Bifunctional Protein, Domain 2"/>
    <property type="match status" value="1"/>
</dbReference>
<dbReference type="Gene3D" id="2.40.50.140">
    <property type="entry name" value="Nucleic acid-binding proteins"/>
    <property type="match status" value="1"/>
</dbReference>
<dbReference type="GO" id="GO:0016740">
    <property type="term" value="F:transferase activity"/>
    <property type="evidence" value="ECO:0007669"/>
    <property type="project" value="UniProtKB-ARBA"/>
</dbReference>
<dbReference type="SUPFAM" id="SSF50249">
    <property type="entry name" value="Nucleic acid-binding proteins"/>
    <property type="match status" value="1"/>
</dbReference>
<dbReference type="FunFam" id="2.40.50.140:FF:000024">
    <property type="entry name" value="Lysine--tRNA ligase"/>
    <property type="match status" value="1"/>
</dbReference>
<protein>
    <recommendedName>
        <fullName evidence="2">lysine--tRNA ligase</fullName>
        <ecNumber evidence="2">6.1.1.6</ecNumber>
    </recommendedName>
</protein>
<comment type="catalytic activity">
    <reaction evidence="9">
        <text>tRNA(Lys) + L-lysine + ATP = L-lysyl-tRNA(Lys) + AMP + diphosphate</text>
        <dbReference type="Rhea" id="RHEA:20792"/>
        <dbReference type="Rhea" id="RHEA-COMP:9696"/>
        <dbReference type="Rhea" id="RHEA-COMP:9697"/>
        <dbReference type="ChEBI" id="CHEBI:30616"/>
        <dbReference type="ChEBI" id="CHEBI:32551"/>
        <dbReference type="ChEBI" id="CHEBI:33019"/>
        <dbReference type="ChEBI" id="CHEBI:78442"/>
        <dbReference type="ChEBI" id="CHEBI:78529"/>
        <dbReference type="ChEBI" id="CHEBI:456215"/>
        <dbReference type="EC" id="6.1.1.6"/>
    </reaction>
</comment>
<dbReference type="GO" id="GO:0004824">
    <property type="term" value="F:lysine-tRNA ligase activity"/>
    <property type="evidence" value="ECO:0007669"/>
    <property type="project" value="UniProtKB-EC"/>
</dbReference>
<organism evidence="12 13">
    <name type="scientific">Weissella viridescens</name>
    <name type="common">Lactobacillus viridescens</name>
    <dbReference type="NCBI Taxonomy" id="1629"/>
    <lineage>
        <taxon>Bacteria</taxon>
        <taxon>Bacillati</taxon>
        <taxon>Bacillota</taxon>
        <taxon>Bacilli</taxon>
        <taxon>Lactobacillales</taxon>
        <taxon>Lactobacillaceae</taxon>
        <taxon>Weissella</taxon>
    </lineage>
</organism>